<dbReference type="Gramene" id="OBART11G10850.1">
    <property type="protein sequence ID" value="OBART11G10850.1"/>
    <property type="gene ID" value="OBART11G10850"/>
</dbReference>
<dbReference type="PaxDb" id="65489-OBART11G10850.1"/>
<reference evidence="2" key="1">
    <citation type="journal article" date="2009" name="Rice">
        <title>De Novo Next Generation Sequencing of Plant Genomes.</title>
        <authorList>
            <person name="Rounsley S."/>
            <person name="Marri P.R."/>
            <person name="Yu Y."/>
            <person name="He R."/>
            <person name="Sisneros N."/>
            <person name="Goicoechea J.L."/>
            <person name="Lee S.J."/>
            <person name="Angelova A."/>
            <person name="Kudrna D."/>
            <person name="Luo M."/>
            <person name="Affourtit J."/>
            <person name="Desany B."/>
            <person name="Knight J."/>
            <person name="Niazi F."/>
            <person name="Egholm M."/>
            <person name="Wing R.A."/>
        </authorList>
    </citation>
    <scope>NUCLEOTIDE SEQUENCE [LARGE SCALE GENOMIC DNA]</scope>
    <source>
        <strain evidence="2">cv. IRGC 105608</strain>
    </source>
</reference>
<proteinExistence type="predicted"/>
<organism evidence="2">
    <name type="scientific">Oryza barthii</name>
    <dbReference type="NCBI Taxonomy" id="65489"/>
    <lineage>
        <taxon>Eukaryota</taxon>
        <taxon>Viridiplantae</taxon>
        <taxon>Streptophyta</taxon>
        <taxon>Embryophyta</taxon>
        <taxon>Tracheophyta</taxon>
        <taxon>Spermatophyta</taxon>
        <taxon>Magnoliopsida</taxon>
        <taxon>Liliopsida</taxon>
        <taxon>Poales</taxon>
        <taxon>Poaceae</taxon>
        <taxon>BOP clade</taxon>
        <taxon>Oryzoideae</taxon>
        <taxon>Oryzeae</taxon>
        <taxon>Oryzinae</taxon>
        <taxon>Oryza</taxon>
    </lineage>
</organism>
<dbReference type="HOGENOM" id="CLU_2076668_0_0_1"/>
<reference evidence="2" key="2">
    <citation type="submission" date="2015-03" db="UniProtKB">
        <authorList>
            <consortium name="EnsemblPlants"/>
        </authorList>
    </citation>
    <scope>IDENTIFICATION</scope>
</reference>
<dbReference type="Proteomes" id="UP000026960">
    <property type="component" value="Chromosome 11"/>
</dbReference>
<sequence length="118" mass="12998">MAMKLTVAESSIFRRQLHRGRQPAGSPGTDPCSLGRPYPVWQFLSPGRLSPEPQIQSAHAVCASQHQAPDVINCRRRQVAINPTDGRPRLCDFDAARWGGEQGLHACKIINKDLDGDL</sequence>
<dbReference type="EnsemblPlants" id="OBART11G10850.1">
    <property type="protein sequence ID" value="OBART11G10850.1"/>
    <property type="gene ID" value="OBART11G10850"/>
</dbReference>
<keyword evidence="3" id="KW-1185">Reference proteome</keyword>
<evidence type="ECO:0000313" key="2">
    <source>
        <dbReference type="EnsemblPlants" id="OBART11G10850.1"/>
    </source>
</evidence>
<evidence type="ECO:0000256" key="1">
    <source>
        <dbReference type="SAM" id="MobiDB-lite"/>
    </source>
</evidence>
<dbReference type="AlphaFoldDB" id="A0A0D3HKZ1"/>
<name>A0A0D3HKZ1_9ORYZ</name>
<feature type="region of interest" description="Disordered" evidence="1">
    <location>
        <begin position="14"/>
        <end position="34"/>
    </location>
</feature>
<evidence type="ECO:0000313" key="3">
    <source>
        <dbReference type="Proteomes" id="UP000026960"/>
    </source>
</evidence>
<protein>
    <submittedName>
        <fullName evidence="2">Uncharacterized protein</fullName>
    </submittedName>
</protein>
<accession>A0A0D3HKZ1</accession>